<keyword evidence="2" id="KW-1133">Transmembrane helix</keyword>
<evidence type="ECO:0000313" key="4">
    <source>
        <dbReference type="EMBL" id="GGP27543.1"/>
    </source>
</evidence>
<evidence type="ECO:0000313" key="5">
    <source>
        <dbReference type="Proteomes" id="UP000621859"/>
    </source>
</evidence>
<dbReference type="EMBL" id="BMLY01000006">
    <property type="protein sequence ID" value="GGP27543.1"/>
    <property type="molecule type" value="Genomic_DNA"/>
</dbReference>
<name>A0ABQ2PQG9_9NEIS</name>
<feature type="compositionally biased region" description="Low complexity" evidence="1">
    <location>
        <begin position="95"/>
        <end position="113"/>
    </location>
</feature>
<protein>
    <recommendedName>
        <fullName evidence="3">SPOR domain-containing protein</fullName>
    </recommendedName>
</protein>
<evidence type="ECO:0000256" key="2">
    <source>
        <dbReference type="SAM" id="Phobius"/>
    </source>
</evidence>
<dbReference type="InterPro" id="IPR036680">
    <property type="entry name" value="SPOR-like_sf"/>
</dbReference>
<feature type="region of interest" description="Disordered" evidence="1">
    <location>
        <begin position="95"/>
        <end position="182"/>
    </location>
</feature>
<sequence>MSDQLDPILHQAEQSRLKQQLAWRLGIAAGLIIVVLAAIWLLDHSQNGEPEPTITTPRIASAVGTLATHPASTVASAIASAPVAASAVASEPATASAVATPSPTPAPTTTETPEPAPQQAVTTQTPIKAPGHVAPAPTTSQVRTTPAPTPIPTPTLPSKAAEPALNLPPPEKTTETPGTPGKFEVHAGSNGYTIQAGVFLHAANADKLLTQLQSAGVPAWLETRVQIGPFKNKADAEAAIRKLRKLGIEPIVRENQ</sequence>
<dbReference type="InterPro" id="IPR007730">
    <property type="entry name" value="SPOR-like_dom"/>
</dbReference>
<feature type="domain" description="SPOR" evidence="3">
    <location>
        <begin position="189"/>
        <end position="253"/>
    </location>
</feature>
<keyword evidence="2" id="KW-0472">Membrane</keyword>
<keyword evidence="5" id="KW-1185">Reference proteome</keyword>
<dbReference type="SUPFAM" id="SSF110997">
    <property type="entry name" value="Sporulation related repeat"/>
    <property type="match status" value="1"/>
</dbReference>
<evidence type="ECO:0000256" key="1">
    <source>
        <dbReference type="SAM" id="MobiDB-lite"/>
    </source>
</evidence>
<organism evidence="4 5">
    <name type="scientific">Silvimonas amylolytica</name>
    <dbReference type="NCBI Taxonomy" id="449663"/>
    <lineage>
        <taxon>Bacteria</taxon>
        <taxon>Pseudomonadati</taxon>
        <taxon>Pseudomonadota</taxon>
        <taxon>Betaproteobacteria</taxon>
        <taxon>Neisseriales</taxon>
        <taxon>Chitinibacteraceae</taxon>
        <taxon>Silvimonas</taxon>
    </lineage>
</organism>
<accession>A0ABQ2PQG9</accession>
<dbReference type="RefSeq" id="WP_188696629.1">
    <property type="nucleotide sequence ID" value="NZ_BMLY01000006.1"/>
</dbReference>
<evidence type="ECO:0000259" key="3">
    <source>
        <dbReference type="Pfam" id="PF05036"/>
    </source>
</evidence>
<dbReference type="Pfam" id="PF05036">
    <property type="entry name" value="SPOR"/>
    <property type="match status" value="1"/>
</dbReference>
<proteinExistence type="predicted"/>
<dbReference type="Gene3D" id="3.30.70.1070">
    <property type="entry name" value="Sporulation related repeat"/>
    <property type="match status" value="1"/>
</dbReference>
<feature type="compositionally biased region" description="Low complexity" evidence="1">
    <location>
        <begin position="156"/>
        <end position="165"/>
    </location>
</feature>
<comment type="caution">
    <text evidence="4">The sequence shown here is derived from an EMBL/GenBank/DDBJ whole genome shotgun (WGS) entry which is preliminary data.</text>
</comment>
<reference evidence="5" key="1">
    <citation type="journal article" date="2019" name="Int. J. Syst. Evol. Microbiol.">
        <title>The Global Catalogue of Microorganisms (GCM) 10K type strain sequencing project: providing services to taxonomists for standard genome sequencing and annotation.</title>
        <authorList>
            <consortium name="The Broad Institute Genomics Platform"/>
            <consortium name="The Broad Institute Genome Sequencing Center for Infectious Disease"/>
            <person name="Wu L."/>
            <person name="Ma J."/>
        </authorList>
    </citation>
    <scope>NUCLEOTIDE SEQUENCE [LARGE SCALE GENOMIC DNA]</scope>
    <source>
        <strain evidence="5">CGMCC 1.8860</strain>
    </source>
</reference>
<dbReference type="Proteomes" id="UP000621859">
    <property type="component" value="Unassembled WGS sequence"/>
</dbReference>
<keyword evidence="2" id="KW-0812">Transmembrane</keyword>
<gene>
    <name evidence="4" type="ORF">GCM10010971_33620</name>
</gene>
<feature type="transmembrane region" description="Helical" evidence="2">
    <location>
        <begin position="21"/>
        <end position="42"/>
    </location>
</feature>